<dbReference type="Proteomes" id="UP000095472">
    <property type="component" value="Chromosome"/>
</dbReference>
<protein>
    <submittedName>
        <fullName evidence="1">Uncharacterized protein</fullName>
    </submittedName>
</protein>
<accession>A0ACD5GXL6</accession>
<dbReference type="EMBL" id="CP182909">
    <property type="protein sequence ID" value="XPM65680.1"/>
    <property type="molecule type" value="Genomic_DNA"/>
</dbReference>
<evidence type="ECO:0000313" key="2">
    <source>
        <dbReference type="Proteomes" id="UP000095472"/>
    </source>
</evidence>
<organism evidence="1 2">
    <name type="scientific">Desertifilum tharense IPPAS B-1220</name>
    <dbReference type="NCBI Taxonomy" id="1781255"/>
    <lineage>
        <taxon>Bacteria</taxon>
        <taxon>Bacillati</taxon>
        <taxon>Cyanobacteriota</taxon>
        <taxon>Cyanophyceae</taxon>
        <taxon>Desertifilales</taxon>
        <taxon>Desertifilaceae</taxon>
        <taxon>Desertifilum</taxon>
    </lineage>
</organism>
<gene>
    <name evidence="1" type="ORF">BH720_008745</name>
</gene>
<reference evidence="1 2" key="1">
    <citation type="journal article" date="2016" name="Genome Announc.">
        <title>Draft Genome Sequence of the Thermotolerant Cyanobacterium Desertifilum sp. IPPAS B-1220.</title>
        <authorList>
            <person name="Mironov K.S."/>
            <person name="Sinetova M.A."/>
            <person name="Bolatkhan K."/>
            <person name="Zayadan B.K."/>
            <person name="Ustinova V.V."/>
            <person name="Kupriyanova E.V."/>
            <person name="Skrypnik A.N."/>
            <person name="Gogoleva N.E."/>
            <person name="Gogolev Y.V."/>
            <person name="Los D.A."/>
        </authorList>
    </citation>
    <scope>NUCLEOTIDE SEQUENCE [LARGE SCALE GENOMIC DNA]</scope>
    <source>
        <strain evidence="1 2">IPPAS B-1220</strain>
    </source>
</reference>
<evidence type="ECO:0000313" key="1">
    <source>
        <dbReference type="EMBL" id="XPM65680.1"/>
    </source>
</evidence>
<proteinExistence type="predicted"/>
<sequence>MGVGEEGGWGLGVGSWGRGRRGKKGVGSWGRGRRGRELRVGEEGGRGLQDITLDGCIHLGEGSC</sequence>
<keyword evidence="2" id="KW-1185">Reference proteome</keyword>
<name>A0ACD5GXL6_9CYAN</name>